<reference evidence="2 3" key="1">
    <citation type="submission" date="2019-03" db="EMBL/GenBank/DDBJ databases">
        <authorList>
            <person name="Kim M.K.M."/>
        </authorList>
    </citation>
    <scope>NUCLEOTIDE SEQUENCE [LARGE SCALE GENOMIC DNA]</scope>
    <source>
        <strain evidence="2 3">17J68-12</strain>
    </source>
</reference>
<feature type="region of interest" description="Disordered" evidence="1">
    <location>
        <begin position="1"/>
        <end position="77"/>
    </location>
</feature>
<protein>
    <submittedName>
        <fullName evidence="2">Uncharacterized protein</fullName>
    </submittedName>
</protein>
<keyword evidence="3" id="KW-1185">Reference proteome</keyword>
<feature type="compositionally biased region" description="Polar residues" evidence="1">
    <location>
        <begin position="43"/>
        <end position="52"/>
    </location>
</feature>
<dbReference type="RefSeq" id="WP_131450169.1">
    <property type="nucleotide sequence ID" value="NZ_SJZI01000050.1"/>
</dbReference>
<comment type="caution">
    <text evidence="2">The sequence shown here is derived from an EMBL/GenBank/DDBJ whole genome shotgun (WGS) entry which is preliminary data.</text>
</comment>
<dbReference type="AlphaFoldDB" id="A0A4R1B4L5"/>
<feature type="compositionally biased region" description="Polar residues" evidence="1">
    <location>
        <begin position="1"/>
        <end position="35"/>
    </location>
</feature>
<dbReference type="EMBL" id="SJZI01000050">
    <property type="protein sequence ID" value="TCJ12410.1"/>
    <property type="molecule type" value="Genomic_DNA"/>
</dbReference>
<proteinExistence type="predicted"/>
<feature type="compositionally biased region" description="Basic and acidic residues" evidence="1">
    <location>
        <begin position="58"/>
        <end position="70"/>
    </location>
</feature>
<sequence length="77" mass="8286">MNKIENSSSSNQSQRPHQEGQMNNTPPGSRNNSQVMRDINPGNKKSVNQTGAGASETESDRANRNEDEGVRGGNSSI</sequence>
<evidence type="ECO:0000313" key="2">
    <source>
        <dbReference type="EMBL" id="TCJ12410.1"/>
    </source>
</evidence>
<accession>A0A4R1B4L5</accession>
<evidence type="ECO:0000313" key="3">
    <source>
        <dbReference type="Proteomes" id="UP000295334"/>
    </source>
</evidence>
<name>A0A4R1B4L5_9BACT</name>
<dbReference type="OrthoDB" id="9934630at2"/>
<organism evidence="2 3">
    <name type="scientific">Flaviaesturariibacter flavus</name>
    <dbReference type="NCBI Taxonomy" id="2502780"/>
    <lineage>
        <taxon>Bacteria</taxon>
        <taxon>Pseudomonadati</taxon>
        <taxon>Bacteroidota</taxon>
        <taxon>Chitinophagia</taxon>
        <taxon>Chitinophagales</taxon>
        <taxon>Chitinophagaceae</taxon>
        <taxon>Flaviaestuariibacter</taxon>
    </lineage>
</organism>
<evidence type="ECO:0000256" key="1">
    <source>
        <dbReference type="SAM" id="MobiDB-lite"/>
    </source>
</evidence>
<dbReference type="Proteomes" id="UP000295334">
    <property type="component" value="Unassembled WGS sequence"/>
</dbReference>
<gene>
    <name evidence="2" type="ORF">EPD60_14125</name>
</gene>